<keyword evidence="11" id="KW-0460">Magnesium</keyword>
<keyword evidence="9 18" id="KW-0812">Transmembrane</keyword>
<evidence type="ECO:0000313" key="22">
    <source>
        <dbReference type="Proteomes" id="UP000232133"/>
    </source>
</evidence>
<dbReference type="GO" id="GO:0005886">
    <property type="term" value="C:plasma membrane"/>
    <property type="evidence" value="ECO:0007669"/>
    <property type="project" value="UniProtKB-SubCell"/>
</dbReference>
<evidence type="ECO:0000256" key="16">
    <source>
        <dbReference type="ARBA" id="ARBA00034066"/>
    </source>
</evidence>
<feature type="transmembrane region" description="Helical" evidence="18">
    <location>
        <begin position="508"/>
        <end position="528"/>
    </location>
</feature>
<evidence type="ECO:0000256" key="11">
    <source>
        <dbReference type="ARBA" id="ARBA00022842"/>
    </source>
</evidence>
<keyword evidence="7" id="KW-0328">Glycosyltransferase</keyword>
<sequence>MNKKTILTISKSAIIILILLAVVFALRAPAADLNILPTGDLKAEYEDASGLPYFSEMDSYYNLRLTENFVDHGYVGDELVDGSNWDMHRNSPDGDKINYELAIVWVTSFFYNIANQFFGDYTVQEVAFWTGAIVASLAVVPAFIFARRLTNDLGAITATLIIVLAPNYFAHTFPGFFDTDMFYYIFSLFFIMFFMESLRSKNLIAKVVFAILSIVSIGLFSQSWTGYIFYVGLMGIFSVVYLILCYVFNIGDSERELYPSKAAWFVHQKDLMSIVILGVIGFIGLAAFKGVDGVLGIFGSLTGLLSLQSTSTVVGGFPNVLISVAELQMPSMLGAGMDSFLLANSNGVINGIGGIFVFFAGLTVLFIFAKRIYDYRNVKQDGNTTKKPPKSQRLASSKKIDDDRKFKISLGSVSKFAKDNEVTEAKRLNLMFATLFIVWVVITALAVSRGSRFITTIVLPFGLMAGIFVGYASDYVKTKLDNDKMLMAVILVTGFFASYPLAAVTVPIFGIILFMLIAIAGGITIYGLKSSKSASTKVPVKKYVAIIAIALALITPTVCGAYQTANQVVPGTSDAMWDSMAWINENTADNTVVASWWDFGYLFEIAADRQVIFDGGSQSGNSRAFWLGQAMTTDNMDLSAGIFRMLGTSGENATNTLTDYTGSPGKATDILIDILPKNAQDAKNALINTYGLTTEQANTIIPLTHPDNPRPVIFVASSDMLQKAGWWSYFGAWDFDKQNSTNFNYYVPSQQVTVEPGSTGRLALINESGLEYDAVITRGTGNNTTTGHTEAVYSNNGSLLKINGSEFNPLNVSRIMVIEGNQLVKNESIAGAPSDSNYTLFLMGENNVYTPIIMHNKLADSMFTRLYLLGGMGQNVFSMVHMENGVSLWQVNYNNTAAGGTSTPAASGATDGNIGTTSPDRA</sequence>
<feature type="transmembrane region" description="Helical" evidence="18">
    <location>
        <begin position="181"/>
        <end position="198"/>
    </location>
</feature>
<dbReference type="Gene3D" id="3.40.50.12610">
    <property type="match status" value="1"/>
</dbReference>
<feature type="transmembrane region" description="Helical" evidence="18">
    <location>
        <begin position="347"/>
        <end position="369"/>
    </location>
</feature>
<dbReference type="PANTHER" id="PTHR13872:SF1">
    <property type="entry name" value="DOLICHYL-DIPHOSPHOOLIGOSACCHARIDE--PROTEIN GLYCOSYLTRANSFERASE SUBUNIT STT3B"/>
    <property type="match status" value="1"/>
</dbReference>
<evidence type="ECO:0000256" key="13">
    <source>
        <dbReference type="ARBA" id="ARBA00023136"/>
    </source>
</evidence>
<comment type="subcellular location">
    <subcellularLocation>
        <location evidence="3">Cell membrane</location>
        <topology evidence="3">Multi-pass membrane protein</topology>
    </subcellularLocation>
</comment>
<evidence type="ECO:0000259" key="20">
    <source>
        <dbReference type="Pfam" id="PF21436"/>
    </source>
</evidence>
<evidence type="ECO:0000256" key="17">
    <source>
        <dbReference type="SAM" id="MobiDB-lite"/>
    </source>
</evidence>
<gene>
    <name evidence="21" type="ORF">BK798_00460</name>
</gene>
<evidence type="ECO:0000256" key="5">
    <source>
        <dbReference type="ARBA" id="ARBA00010810"/>
    </source>
</evidence>
<evidence type="ECO:0000256" key="7">
    <source>
        <dbReference type="ARBA" id="ARBA00022676"/>
    </source>
</evidence>
<feature type="compositionally biased region" description="Low complexity" evidence="17">
    <location>
        <begin position="901"/>
        <end position="912"/>
    </location>
</feature>
<feature type="transmembrane region" description="Helical" evidence="18">
    <location>
        <begin position="227"/>
        <end position="250"/>
    </location>
</feature>
<feature type="transmembrane region" description="Helical" evidence="18">
    <location>
        <begin position="153"/>
        <end position="169"/>
    </location>
</feature>
<dbReference type="GeneID" id="35117805"/>
<protein>
    <recommendedName>
        <fullName evidence="6">dolichyl-phosphooligosaccharide-protein glycotransferase</fullName>
        <ecNumber evidence="6">2.4.99.21</ecNumber>
    </recommendedName>
    <alternativeName>
        <fullName evidence="15">Oligosaccharyl transferase</fullName>
    </alternativeName>
</protein>
<dbReference type="InterPro" id="IPR048999">
    <property type="entry name" value="STT3-PglB_core"/>
</dbReference>
<keyword evidence="12 18" id="KW-1133">Transmembrane helix</keyword>
<keyword evidence="8" id="KW-0808">Transferase</keyword>
<feature type="transmembrane region" description="Helical" evidence="18">
    <location>
        <begin position="485"/>
        <end position="502"/>
    </location>
</feature>
<feature type="transmembrane region" description="Helical" evidence="18">
    <location>
        <begin position="6"/>
        <end position="26"/>
    </location>
</feature>
<organism evidence="21 22">
    <name type="scientific">Methanobrevibacter smithii</name>
    <dbReference type="NCBI Taxonomy" id="2173"/>
    <lineage>
        <taxon>Archaea</taxon>
        <taxon>Methanobacteriati</taxon>
        <taxon>Methanobacteriota</taxon>
        <taxon>Methanomada group</taxon>
        <taxon>Methanobacteria</taxon>
        <taxon>Methanobacteriales</taxon>
        <taxon>Methanobacteriaceae</taxon>
        <taxon>Methanobrevibacter</taxon>
    </lineage>
</organism>
<proteinExistence type="inferred from homology"/>
<evidence type="ECO:0000256" key="12">
    <source>
        <dbReference type="ARBA" id="ARBA00022989"/>
    </source>
</evidence>
<feature type="transmembrane region" description="Helical" evidence="18">
    <location>
        <begin position="540"/>
        <end position="563"/>
    </location>
</feature>
<dbReference type="Proteomes" id="UP000232133">
    <property type="component" value="Chromosome"/>
</dbReference>
<feature type="domain" description="STT3/PglB/AglB core" evidence="20">
    <location>
        <begin position="591"/>
        <end position="674"/>
    </location>
</feature>
<dbReference type="Pfam" id="PF02516">
    <property type="entry name" value="STT3"/>
    <property type="match status" value="1"/>
</dbReference>
<feature type="transmembrane region" description="Helical" evidence="18">
    <location>
        <begin position="271"/>
        <end position="288"/>
    </location>
</feature>
<feature type="domain" description="Oligosaccharyl transferase STT3 N-terminal" evidence="19">
    <location>
        <begin position="33"/>
        <end position="496"/>
    </location>
</feature>
<accession>A0A2H4U4F1</accession>
<evidence type="ECO:0000256" key="6">
    <source>
        <dbReference type="ARBA" id="ARBA00012602"/>
    </source>
</evidence>
<keyword evidence="14" id="KW-0464">Manganese</keyword>
<dbReference type="InterPro" id="IPR003674">
    <property type="entry name" value="Oligo_trans_STT3"/>
</dbReference>
<evidence type="ECO:0000256" key="8">
    <source>
        <dbReference type="ARBA" id="ARBA00022679"/>
    </source>
</evidence>
<comment type="similarity">
    <text evidence="5">Belongs to the STT3 family.</text>
</comment>
<dbReference type="AlphaFoldDB" id="A0A2H4U4F1"/>
<dbReference type="EMBL" id="CP017803">
    <property type="protein sequence ID" value="ATZ58987.1"/>
    <property type="molecule type" value="Genomic_DNA"/>
</dbReference>
<dbReference type="GO" id="GO:0004576">
    <property type="term" value="F:oligosaccharyl transferase activity"/>
    <property type="evidence" value="ECO:0007669"/>
    <property type="project" value="InterPro"/>
</dbReference>
<comment type="catalytic activity">
    <reaction evidence="16">
        <text>an archaeal dolichyl phosphooligosaccharide + [protein]-L-asparagine = an archaeal dolichyl phosphate + a glycoprotein with the oligosaccharide chain attached by N-beta-D-glycosyl linkage to a protein L-asparagine.</text>
        <dbReference type="EC" id="2.4.99.21"/>
    </reaction>
</comment>
<dbReference type="EC" id="2.4.99.21" evidence="6"/>
<reference evidence="21 22" key="1">
    <citation type="submission" date="2016-10" db="EMBL/GenBank/DDBJ databases">
        <authorList>
            <person name="Varghese N."/>
        </authorList>
    </citation>
    <scope>NUCLEOTIDE SEQUENCE [LARGE SCALE GENOMIC DNA]</scope>
    <source>
        <strain evidence="21 22">KB11</strain>
    </source>
</reference>
<keyword evidence="13 18" id="KW-0472">Membrane</keyword>
<evidence type="ECO:0000256" key="14">
    <source>
        <dbReference type="ARBA" id="ARBA00023211"/>
    </source>
</evidence>
<comment type="cofactor">
    <cofactor evidence="2">
        <name>Mg(2+)</name>
        <dbReference type="ChEBI" id="CHEBI:18420"/>
    </cofactor>
</comment>
<name>A0A2H4U4F1_METSM</name>
<comment type="cofactor">
    <cofactor evidence="1">
        <name>Mn(2+)</name>
        <dbReference type="ChEBI" id="CHEBI:29035"/>
    </cofactor>
</comment>
<dbReference type="RefSeq" id="WP_100815127.1">
    <property type="nucleotide sequence ID" value="NZ_CP017803.1"/>
</dbReference>
<evidence type="ECO:0000313" key="21">
    <source>
        <dbReference type="EMBL" id="ATZ58987.1"/>
    </source>
</evidence>
<feature type="transmembrane region" description="Helical" evidence="18">
    <location>
        <begin position="453"/>
        <end position="473"/>
    </location>
</feature>
<evidence type="ECO:0000256" key="1">
    <source>
        <dbReference type="ARBA" id="ARBA00001936"/>
    </source>
</evidence>
<evidence type="ECO:0000256" key="18">
    <source>
        <dbReference type="SAM" id="Phobius"/>
    </source>
</evidence>
<evidence type="ECO:0000256" key="10">
    <source>
        <dbReference type="ARBA" id="ARBA00022723"/>
    </source>
</evidence>
<feature type="transmembrane region" description="Helical" evidence="18">
    <location>
        <begin position="126"/>
        <end position="146"/>
    </location>
</feature>
<feature type="region of interest" description="Disordered" evidence="17">
    <location>
        <begin position="901"/>
        <end position="922"/>
    </location>
</feature>
<feature type="transmembrane region" description="Helical" evidence="18">
    <location>
        <begin position="203"/>
        <end position="221"/>
    </location>
</feature>
<evidence type="ECO:0000259" key="19">
    <source>
        <dbReference type="Pfam" id="PF02516"/>
    </source>
</evidence>
<feature type="transmembrane region" description="Helical" evidence="18">
    <location>
        <begin position="428"/>
        <end position="447"/>
    </location>
</feature>
<dbReference type="PANTHER" id="PTHR13872">
    <property type="entry name" value="DOLICHYL-DIPHOSPHOOLIGOSACCHARIDE--PROTEIN GLYCOSYLTRANSFERASE SUBUNIT"/>
    <property type="match status" value="1"/>
</dbReference>
<dbReference type="GO" id="GO:0046872">
    <property type="term" value="F:metal ion binding"/>
    <property type="evidence" value="ECO:0007669"/>
    <property type="project" value="UniProtKB-KW"/>
</dbReference>
<evidence type="ECO:0000256" key="3">
    <source>
        <dbReference type="ARBA" id="ARBA00004651"/>
    </source>
</evidence>
<keyword evidence="10" id="KW-0479">Metal-binding</keyword>
<evidence type="ECO:0000256" key="2">
    <source>
        <dbReference type="ARBA" id="ARBA00001946"/>
    </source>
</evidence>
<feature type="compositionally biased region" description="Polar residues" evidence="17">
    <location>
        <begin position="913"/>
        <end position="922"/>
    </location>
</feature>
<dbReference type="Pfam" id="PF21436">
    <property type="entry name" value="STT3-PglB_core"/>
    <property type="match status" value="1"/>
</dbReference>
<comment type="pathway">
    <text evidence="4">Protein modification; protein glycosylation.</text>
</comment>
<evidence type="ECO:0000256" key="9">
    <source>
        <dbReference type="ARBA" id="ARBA00022692"/>
    </source>
</evidence>
<dbReference type="InterPro" id="IPR048307">
    <property type="entry name" value="STT3_N"/>
</dbReference>
<evidence type="ECO:0000256" key="15">
    <source>
        <dbReference type="ARBA" id="ARBA00030679"/>
    </source>
</evidence>
<dbReference type="UniPathway" id="UPA00378"/>
<evidence type="ECO:0000256" key="4">
    <source>
        <dbReference type="ARBA" id="ARBA00004922"/>
    </source>
</evidence>